<dbReference type="InterPro" id="IPR036390">
    <property type="entry name" value="WH_DNA-bd_sf"/>
</dbReference>
<organism evidence="3">
    <name type="scientific">Theileria annulata</name>
    <dbReference type="NCBI Taxonomy" id="5874"/>
    <lineage>
        <taxon>Eukaryota</taxon>
        <taxon>Sar</taxon>
        <taxon>Alveolata</taxon>
        <taxon>Apicomplexa</taxon>
        <taxon>Aconoidasida</taxon>
        <taxon>Piroplasmida</taxon>
        <taxon>Theileriidae</taxon>
        <taxon>Theileria</taxon>
    </lineage>
</organism>
<dbReference type="GO" id="GO:0043328">
    <property type="term" value="P:protein transport to vacuole involved in ubiquitin-dependent protein catabolic process via the multivesicular body sorting pathway"/>
    <property type="evidence" value="ECO:0007669"/>
    <property type="project" value="TreeGrafter"/>
</dbReference>
<dbReference type="InterPro" id="IPR016689">
    <property type="entry name" value="ESCRT-2_cplx_Snf8"/>
</dbReference>
<dbReference type="InterPro" id="IPR036388">
    <property type="entry name" value="WH-like_DNA-bd_sf"/>
</dbReference>
<sequence length="258" mass="29904">MKKGMDFSDIIDKNKRDEKLRLLSSQVSSENRERYLAILNDFRTNFENFVKRHHYKINSDPDFRVKFLEMCDILSIDVLELSPRIRPNFSRVLGTVNSFLPEICTLMLEICINTRNENGGICELSYLLEMFPKSYKLTQNDLLKASKEFRVFGDSIKVVQVNDKYFVVTNPDLSNVHCECLKVATELKRGISCLDLSTHLGWTIERSKIVLNQLTAIQITWIDINTNSGIVNITLQIIVTDNSPENPYYWFTSLINTF</sequence>
<dbReference type="Gene3D" id="1.10.10.10">
    <property type="entry name" value="Winged helix-like DNA-binding domain superfamily/Winged helix DNA-binding domain"/>
    <property type="match status" value="2"/>
</dbReference>
<evidence type="ECO:0000256" key="1">
    <source>
        <dbReference type="ARBA" id="ARBA00009834"/>
    </source>
</evidence>
<dbReference type="Gene3D" id="6.10.140.180">
    <property type="match status" value="1"/>
</dbReference>
<protein>
    <submittedName>
        <fullName evidence="3">Eap30 subunit of ell complex, putative</fullName>
    </submittedName>
</protein>
<dbReference type="VEuPathDB" id="PiroplasmaDB:TA17290"/>
<dbReference type="SUPFAM" id="SSF46785">
    <property type="entry name" value="Winged helix' DNA-binding domain"/>
    <property type="match status" value="2"/>
</dbReference>
<dbReference type="AlphaFoldDB" id="A0A3B0MYW0"/>
<gene>
    <name evidence="2" type="ORF">TAT_000301200</name>
    <name evidence="3" type="ORF">TAV_000301300</name>
</gene>
<comment type="similarity">
    <text evidence="1">Belongs to the SNF8 family.</text>
</comment>
<dbReference type="InterPro" id="IPR040608">
    <property type="entry name" value="Snf8/Vps36"/>
</dbReference>
<evidence type="ECO:0000313" key="2">
    <source>
        <dbReference type="EMBL" id="SVP94014.1"/>
    </source>
</evidence>
<dbReference type="PANTHER" id="PTHR12806">
    <property type="entry name" value="EAP30 SUBUNIT OF ELL COMPLEX"/>
    <property type="match status" value="1"/>
</dbReference>
<dbReference type="EMBL" id="UIVT01000004">
    <property type="protein sequence ID" value="SVP94014.1"/>
    <property type="molecule type" value="Genomic_DNA"/>
</dbReference>
<dbReference type="PANTHER" id="PTHR12806:SF0">
    <property type="entry name" value="VACUOLAR-SORTING PROTEIN SNF8"/>
    <property type="match status" value="1"/>
</dbReference>
<dbReference type="GO" id="GO:0000814">
    <property type="term" value="C:ESCRT II complex"/>
    <property type="evidence" value="ECO:0007669"/>
    <property type="project" value="InterPro"/>
</dbReference>
<name>A0A3B0MYW0_THEAN</name>
<dbReference type="Pfam" id="PF04157">
    <property type="entry name" value="EAP30"/>
    <property type="match status" value="1"/>
</dbReference>
<reference evidence="3" key="1">
    <citation type="submission" date="2018-07" db="EMBL/GenBank/DDBJ databases">
        <authorList>
            <person name="Quirk P.G."/>
            <person name="Krulwich T.A."/>
        </authorList>
    </citation>
    <scope>NUCLEOTIDE SEQUENCE</scope>
    <source>
        <strain evidence="3">Anand</strain>
    </source>
</reference>
<evidence type="ECO:0000313" key="3">
    <source>
        <dbReference type="EMBL" id="SVP94512.1"/>
    </source>
</evidence>
<dbReference type="EMBL" id="UIVS01000004">
    <property type="protein sequence ID" value="SVP94512.1"/>
    <property type="molecule type" value="Genomic_DNA"/>
</dbReference>
<proteinExistence type="inferred from homology"/>
<accession>A0A3B0MYW0</accession>